<dbReference type="OrthoDB" id="983479at2759"/>
<keyword evidence="4" id="KW-0862">Zinc</keyword>
<dbReference type="Pfam" id="PF01412">
    <property type="entry name" value="ArfGap"/>
    <property type="match status" value="1"/>
</dbReference>
<reference evidence="8 9" key="1">
    <citation type="submission" date="2021-02" db="EMBL/GenBank/DDBJ databases">
        <title>Porcisia hertigi Genome sequencing and assembly.</title>
        <authorList>
            <person name="Almutairi H."/>
            <person name="Gatherer D."/>
        </authorList>
    </citation>
    <scope>NUCLEOTIDE SEQUENCE [LARGE SCALE GENOMIC DNA]</scope>
    <source>
        <strain evidence="8 9">C119</strain>
    </source>
</reference>
<dbReference type="GO" id="GO:0005096">
    <property type="term" value="F:GTPase activator activity"/>
    <property type="evidence" value="ECO:0007669"/>
    <property type="project" value="UniProtKB-KW"/>
</dbReference>
<dbReference type="RefSeq" id="XP_067754666.1">
    <property type="nucleotide sequence ID" value="XM_067898509.1"/>
</dbReference>
<evidence type="ECO:0000259" key="7">
    <source>
        <dbReference type="PROSITE" id="PS50115"/>
    </source>
</evidence>
<dbReference type="GO" id="GO:0030100">
    <property type="term" value="P:regulation of endocytosis"/>
    <property type="evidence" value="ECO:0007669"/>
    <property type="project" value="TreeGrafter"/>
</dbReference>
<keyword evidence="1" id="KW-0343">GTPase activation</keyword>
<evidence type="ECO:0000256" key="4">
    <source>
        <dbReference type="ARBA" id="ARBA00022833"/>
    </source>
</evidence>
<sequence length="395" mass="42770">MNRSTYVNPQDEQAFQAIIAKDPECKQCFECGVPSPQWCDVMHGTFICLNCSGQHRGLGVHLSFVRSSTMDGWTNWKPEKLRQMECGGNRRARLYFEANGVPRTPLKARYESLPALRYADMLASEALGKPFNEAAWKPPAWYARLKGVQDTSGSAQTNPNRFAGVGANGQSHEMSSNGRGGSDWYSALYSGWGAVSQKTAELAHHATEAVQSTDVEGMRNTFVQKWAGVSSTVSTYATGLQRCIAEAGSETKSAFDEVHEGISRIVQNALQAPAESEVGIPAENEGRYSHLESDGRHDPQSRVSTSAARVTATTSLYSPVYQGQVVWSSTSHSSPTPKATASFPAGVNSPTGNASSAALSDTRLMPSHPVNPLKGTDGEATSAKPQTRTEDEWDW</sequence>
<keyword evidence="3 5" id="KW-0863">Zinc-finger</keyword>
<dbReference type="PROSITE" id="PS50115">
    <property type="entry name" value="ARFGAP"/>
    <property type="match status" value="1"/>
</dbReference>
<protein>
    <recommendedName>
        <fullName evidence="7">Arf-GAP domain-containing protein</fullName>
    </recommendedName>
</protein>
<dbReference type="KEGG" id="phet:94288586"/>
<dbReference type="InterPro" id="IPR001164">
    <property type="entry name" value="ArfGAP_dom"/>
</dbReference>
<evidence type="ECO:0000313" key="9">
    <source>
        <dbReference type="Proteomes" id="UP000674318"/>
    </source>
</evidence>
<feature type="domain" description="Arf-GAP" evidence="7">
    <location>
        <begin position="12"/>
        <end position="131"/>
    </location>
</feature>
<evidence type="ECO:0000256" key="2">
    <source>
        <dbReference type="ARBA" id="ARBA00022723"/>
    </source>
</evidence>
<keyword evidence="2" id="KW-0479">Metal-binding</keyword>
<dbReference type="PANTHER" id="PTHR46395">
    <property type="entry name" value="ADP-RIBOSYLATION FACTOR GTPASE-ACTIVATING PROTEIN 1"/>
    <property type="match status" value="1"/>
</dbReference>
<dbReference type="CDD" id="cd08830">
    <property type="entry name" value="ArfGap_ArfGap1"/>
    <property type="match status" value="1"/>
</dbReference>
<dbReference type="Proteomes" id="UP000674318">
    <property type="component" value="Chromosome 32"/>
</dbReference>
<keyword evidence="9" id="KW-1185">Reference proteome</keyword>
<feature type="compositionally biased region" description="Polar residues" evidence="6">
    <location>
        <begin position="348"/>
        <end position="359"/>
    </location>
</feature>
<comment type="caution">
    <text evidence="8">The sequence shown here is derived from an EMBL/GenBank/DDBJ whole genome shotgun (WGS) entry which is preliminary data.</text>
</comment>
<evidence type="ECO:0000256" key="3">
    <source>
        <dbReference type="ARBA" id="ARBA00022771"/>
    </source>
</evidence>
<dbReference type="GO" id="GO:0000139">
    <property type="term" value="C:Golgi membrane"/>
    <property type="evidence" value="ECO:0007669"/>
    <property type="project" value="TreeGrafter"/>
</dbReference>
<feature type="region of interest" description="Disordered" evidence="6">
    <location>
        <begin position="328"/>
        <end position="395"/>
    </location>
</feature>
<name>A0A836IJT8_9TRYP</name>
<dbReference type="SUPFAM" id="SSF57863">
    <property type="entry name" value="ArfGap/RecO-like zinc finger"/>
    <property type="match status" value="1"/>
</dbReference>
<dbReference type="EMBL" id="JAFJZO010000032">
    <property type="protein sequence ID" value="KAG5496183.1"/>
    <property type="molecule type" value="Genomic_DNA"/>
</dbReference>
<evidence type="ECO:0000256" key="1">
    <source>
        <dbReference type="ARBA" id="ARBA00022468"/>
    </source>
</evidence>
<dbReference type="AlphaFoldDB" id="A0A836IJT8"/>
<feature type="compositionally biased region" description="Polar residues" evidence="6">
    <location>
        <begin position="328"/>
        <end position="339"/>
    </location>
</feature>
<dbReference type="PRINTS" id="PR00405">
    <property type="entry name" value="REVINTRACTNG"/>
</dbReference>
<gene>
    <name evidence="8" type="ORF">JKF63_02484</name>
</gene>
<dbReference type="GO" id="GO:0032012">
    <property type="term" value="P:regulation of ARF protein signal transduction"/>
    <property type="evidence" value="ECO:0007669"/>
    <property type="project" value="TreeGrafter"/>
</dbReference>
<dbReference type="SMART" id="SM00105">
    <property type="entry name" value="ArfGap"/>
    <property type="match status" value="1"/>
</dbReference>
<evidence type="ECO:0000256" key="6">
    <source>
        <dbReference type="SAM" id="MobiDB-lite"/>
    </source>
</evidence>
<dbReference type="Gene3D" id="1.10.220.150">
    <property type="entry name" value="Arf GTPase activating protein"/>
    <property type="match status" value="1"/>
</dbReference>
<dbReference type="PANTHER" id="PTHR46395:SF1">
    <property type="entry name" value="ADP-RIBOSYLATION FACTOR GTPASE-ACTIVATING PROTEIN 1"/>
    <property type="match status" value="1"/>
</dbReference>
<evidence type="ECO:0000256" key="5">
    <source>
        <dbReference type="PROSITE-ProRule" id="PRU00288"/>
    </source>
</evidence>
<dbReference type="InterPro" id="IPR037278">
    <property type="entry name" value="ARFGAP/RecO"/>
</dbReference>
<organism evidence="8 9">
    <name type="scientific">Porcisia hertigi</name>
    <dbReference type="NCBI Taxonomy" id="2761500"/>
    <lineage>
        <taxon>Eukaryota</taxon>
        <taxon>Discoba</taxon>
        <taxon>Euglenozoa</taxon>
        <taxon>Kinetoplastea</taxon>
        <taxon>Metakinetoplastina</taxon>
        <taxon>Trypanosomatida</taxon>
        <taxon>Trypanosomatidae</taxon>
        <taxon>Leishmaniinae</taxon>
        <taxon>Porcisia</taxon>
    </lineage>
</organism>
<dbReference type="GeneID" id="94288586"/>
<dbReference type="GO" id="GO:0008270">
    <property type="term" value="F:zinc ion binding"/>
    <property type="evidence" value="ECO:0007669"/>
    <property type="project" value="UniProtKB-KW"/>
</dbReference>
<evidence type="ECO:0000313" key="8">
    <source>
        <dbReference type="EMBL" id="KAG5496183.1"/>
    </source>
</evidence>
<dbReference type="InterPro" id="IPR038508">
    <property type="entry name" value="ArfGAP_dom_sf"/>
</dbReference>
<proteinExistence type="predicted"/>
<accession>A0A836IJT8</accession>